<evidence type="ECO:0000256" key="11">
    <source>
        <dbReference type="RuleBase" id="RU003357"/>
    </source>
</evidence>
<keyword evidence="4 9" id="KW-0812">Transmembrane</keyword>
<evidence type="ECO:0000256" key="3">
    <source>
        <dbReference type="ARBA" id="ARBA00022452"/>
    </source>
</evidence>
<dbReference type="EMBL" id="JAGQFT020000002">
    <property type="protein sequence ID" value="MBS7456383.1"/>
    <property type="molecule type" value="Genomic_DNA"/>
</dbReference>
<reference evidence="15" key="2">
    <citation type="submission" date="2021-04" db="EMBL/GenBank/DDBJ databases">
        <authorList>
            <person name="Karlyshev A.V."/>
        </authorList>
    </citation>
    <scope>NUCLEOTIDE SEQUENCE</scope>
    <source>
        <strain evidence="15">LMG 29479</strain>
    </source>
</reference>
<dbReference type="Pfam" id="PF00593">
    <property type="entry name" value="TonB_dep_Rec_b-barrel"/>
    <property type="match status" value="1"/>
</dbReference>
<dbReference type="InterPro" id="IPR010917">
    <property type="entry name" value="TonB_rcpt_CS"/>
</dbReference>
<feature type="chain" id="PRO_5042774430" evidence="12">
    <location>
        <begin position="30"/>
        <end position="937"/>
    </location>
</feature>
<evidence type="ECO:0000256" key="5">
    <source>
        <dbReference type="ARBA" id="ARBA00022729"/>
    </source>
</evidence>
<comment type="caution">
    <text evidence="15">The sequence shown here is derived from an EMBL/GenBank/DDBJ whole genome shotgun (WGS) entry which is preliminary data.</text>
</comment>
<dbReference type="PROSITE" id="PS52016">
    <property type="entry name" value="TONB_DEPENDENT_REC_3"/>
    <property type="match status" value="1"/>
</dbReference>
<dbReference type="InterPro" id="IPR012910">
    <property type="entry name" value="Plug_dom"/>
</dbReference>
<keyword evidence="15" id="KW-0675">Receptor</keyword>
<keyword evidence="7 9" id="KW-0472">Membrane</keyword>
<feature type="domain" description="TonB-dependent receptor-like beta-barrel" evidence="13">
    <location>
        <begin position="500"/>
        <end position="904"/>
    </location>
</feature>
<evidence type="ECO:0000256" key="4">
    <source>
        <dbReference type="ARBA" id="ARBA00022692"/>
    </source>
</evidence>
<gene>
    <name evidence="16" type="ORF">KB893_004430</name>
    <name evidence="15" type="ORF">KB893_07965</name>
</gene>
<sequence>MSSRPFQRHPIAVAVAASLLATLHLPATAATLSGRVTAADGSVGFEGATVRVLGENRQAVSGDDGSFRIGGLAAGQYTLEFSYVGAAPVQSVVEVIEPGIAMGDVALGAAATAARLDSLLVVGQTAGQAAALSQQRAADNLVSIVSADAIGQFPDQNVAESLQRLPGVSLERDQGEGRFVVLRGLDASLNSTSINGVRVPGPEDDSRAVNLDVVSSDLLETLEVVKTVTPDMDGDAVGGHIEIKSLTAFDRSGRSIGGRVEASHNQRRDSTNPKLAATVTDRFGAEDDLGVAASVSWYERDFASDGIETASADFLEAPDGSEIKGIAEGEQRDYMITRERLSANLNFDWRPGMDDEFYWRNLYSRFRDDEVQSTNVFTFDDGDTVALGEDGGRFAGATVDKLTEARIQTQDIFATTLGGRAFRGRWTIDYSAAYSLAETEETDSYGAAWRQEGIDLGYDIGGGGKRPHFFALDPAAFEDAAAYALDEIVLEPYTTEETETALKLDLQRDFDIGDNVGSIKFGAKSRLRDKSADFDSTVFGGYGGDYSLADFARAGLDYPYAPFQPIADAGDLADFIDANRDEFEIDEEETAIERQGGDYRVDEDIHAAYAMATFDLGGLRLIGGVRAERTEFDAAGTRIEIDEENGSGDPVFAPVALGRSYTNWLPGLHARWEPRDGLVVRASANKTVSRPNFAYAAPYQVVEIEEDDGDFERNAELGNPELEPLRSTNVDLSVELYPGDVSMLSAALFYKDIADFIVLADVAGSGAFADFDEAIQPLNGDEASVRGLELAWTQKLAFLPAPFDGMLFSINHAWIDSESTLPSREGEFPLPRQSDRVGNVALGYENETVSLRLAGNYRSAYLDSLEELDDPAFDRYVDDHFQLDLSAKYRFSDAAQLYFNAINLNDRPLYAYLGQRRFNSQFESYGRTFELGLQVNF</sequence>
<dbReference type="NCBIfam" id="TIGR01782">
    <property type="entry name" value="TonB-Xanth-Caul"/>
    <property type="match status" value="1"/>
</dbReference>
<comment type="similarity">
    <text evidence="9 11">Belongs to the TonB-dependent receptor family.</text>
</comment>
<dbReference type="SUPFAM" id="SSF56935">
    <property type="entry name" value="Porins"/>
    <property type="match status" value="1"/>
</dbReference>
<evidence type="ECO:0000256" key="6">
    <source>
        <dbReference type="ARBA" id="ARBA00023077"/>
    </source>
</evidence>
<evidence type="ECO:0000256" key="8">
    <source>
        <dbReference type="ARBA" id="ARBA00023237"/>
    </source>
</evidence>
<dbReference type="CDD" id="cd01347">
    <property type="entry name" value="ligand_gated_channel"/>
    <property type="match status" value="1"/>
</dbReference>
<evidence type="ECO:0000256" key="12">
    <source>
        <dbReference type="SAM" id="SignalP"/>
    </source>
</evidence>
<dbReference type="RefSeq" id="WP_211926391.1">
    <property type="nucleotide sequence ID" value="NZ_JAGQFT020000002.1"/>
</dbReference>
<dbReference type="InterPro" id="IPR010104">
    <property type="entry name" value="TonB_rcpt_bac"/>
</dbReference>
<dbReference type="Gene3D" id="2.170.130.10">
    <property type="entry name" value="TonB-dependent receptor, plug domain"/>
    <property type="match status" value="1"/>
</dbReference>
<evidence type="ECO:0000313" key="17">
    <source>
        <dbReference type="Proteomes" id="UP000675747"/>
    </source>
</evidence>
<reference evidence="16 17" key="1">
    <citation type="journal article" date="2021" name="Microbiol. Resour. Announc.">
        <title>Draft Genome Sequence of Coralloluteibacterium stylophorae LMG 29479T.</title>
        <authorList>
            <person name="Karlyshev A.V."/>
            <person name="Kudryashova E.B."/>
            <person name="Ariskina E.V."/>
            <person name="Conroy A.P."/>
            <person name="Abidueva E.Y."/>
        </authorList>
    </citation>
    <scope>NUCLEOTIDE SEQUENCE [LARGE SCALE GENOMIC DNA]</scope>
    <source>
        <strain evidence="16 17">LMG 29479</strain>
    </source>
</reference>
<dbReference type="PANTHER" id="PTHR40980">
    <property type="entry name" value="PLUG DOMAIN-CONTAINING PROTEIN"/>
    <property type="match status" value="1"/>
</dbReference>
<dbReference type="Pfam" id="PF13620">
    <property type="entry name" value="CarboxypepD_reg"/>
    <property type="match status" value="1"/>
</dbReference>
<dbReference type="GO" id="GO:0030246">
    <property type="term" value="F:carbohydrate binding"/>
    <property type="evidence" value="ECO:0007669"/>
    <property type="project" value="InterPro"/>
</dbReference>
<evidence type="ECO:0000256" key="1">
    <source>
        <dbReference type="ARBA" id="ARBA00004571"/>
    </source>
</evidence>
<keyword evidence="6 11" id="KW-0798">TonB box</keyword>
<evidence type="ECO:0000313" key="16">
    <source>
        <dbReference type="EMBL" id="MBS7456383.1"/>
    </source>
</evidence>
<evidence type="ECO:0000256" key="9">
    <source>
        <dbReference type="PROSITE-ProRule" id="PRU01360"/>
    </source>
</evidence>
<dbReference type="EMBL" id="JAGQFT010000052">
    <property type="protein sequence ID" value="MBR0562448.1"/>
    <property type="molecule type" value="Genomic_DNA"/>
</dbReference>
<dbReference type="SUPFAM" id="SSF49452">
    <property type="entry name" value="Starch-binding domain-like"/>
    <property type="match status" value="1"/>
</dbReference>
<dbReference type="PANTHER" id="PTHR40980:SF4">
    <property type="entry name" value="TONB-DEPENDENT RECEPTOR-LIKE BETA-BARREL DOMAIN-CONTAINING PROTEIN"/>
    <property type="match status" value="1"/>
</dbReference>
<dbReference type="PROSITE" id="PS01156">
    <property type="entry name" value="TONB_DEPENDENT_REC_2"/>
    <property type="match status" value="1"/>
</dbReference>
<dbReference type="Proteomes" id="UP000675747">
    <property type="component" value="Unassembled WGS sequence"/>
</dbReference>
<dbReference type="Pfam" id="PF07715">
    <property type="entry name" value="Plug"/>
    <property type="match status" value="1"/>
</dbReference>
<feature type="domain" description="TonB-dependent receptor plug" evidence="14">
    <location>
        <begin position="137"/>
        <end position="239"/>
    </location>
</feature>
<organism evidence="15">
    <name type="scientific">Coralloluteibacterium stylophorae</name>
    <dbReference type="NCBI Taxonomy" id="1776034"/>
    <lineage>
        <taxon>Bacteria</taxon>
        <taxon>Pseudomonadati</taxon>
        <taxon>Pseudomonadota</taxon>
        <taxon>Gammaproteobacteria</taxon>
        <taxon>Lysobacterales</taxon>
        <taxon>Lysobacteraceae</taxon>
        <taxon>Coralloluteibacterium</taxon>
    </lineage>
</organism>
<proteinExistence type="inferred from homology"/>
<evidence type="ECO:0000259" key="13">
    <source>
        <dbReference type="Pfam" id="PF00593"/>
    </source>
</evidence>
<name>A0A8J8AZN2_9GAMM</name>
<evidence type="ECO:0000256" key="7">
    <source>
        <dbReference type="ARBA" id="ARBA00023136"/>
    </source>
</evidence>
<protein>
    <submittedName>
        <fullName evidence="15">TonB-dependent receptor</fullName>
    </submittedName>
</protein>
<feature type="signal peptide" evidence="12">
    <location>
        <begin position="1"/>
        <end position="29"/>
    </location>
</feature>
<accession>A0A8J8AZN2</accession>
<keyword evidence="3 9" id="KW-1134">Transmembrane beta strand</keyword>
<keyword evidence="8 9" id="KW-0998">Cell outer membrane</keyword>
<evidence type="ECO:0000256" key="2">
    <source>
        <dbReference type="ARBA" id="ARBA00022448"/>
    </source>
</evidence>
<dbReference type="InterPro" id="IPR000531">
    <property type="entry name" value="Beta-barrel_TonB"/>
</dbReference>
<dbReference type="Gene3D" id="2.40.170.20">
    <property type="entry name" value="TonB-dependent receptor, beta-barrel domain"/>
    <property type="match status" value="1"/>
</dbReference>
<evidence type="ECO:0000256" key="10">
    <source>
        <dbReference type="PROSITE-ProRule" id="PRU10144"/>
    </source>
</evidence>
<dbReference type="InterPro" id="IPR013784">
    <property type="entry name" value="Carb-bd-like_fold"/>
</dbReference>
<keyword evidence="17" id="KW-1185">Reference proteome</keyword>
<dbReference type="InterPro" id="IPR036942">
    <property type="entry name" value="Beta-barrel_TonB_sf"/>
</dbReference>
<dbReference type="InterPro" id="IPR037066">
    <property type="entry name" value="Plug_dom_sf"/>
</dbReference>
<dbReference type="AlphaFoldDB" id="A0A8J8AZN2"/>
<dbReference type="Gene3D" id="2.60.40.1120">
    <property type="entry name" value="Carboxypeptidase-like, regulatory domain"/>
    <property type="match status" value="1"/>
</dbReference>
<evidence type="ECO:0000313" key="15">
    <source>
        <dbReference type="EMBL" id="MBR0562448.1"/>
    </source>
</evidence>
<comment type="subcellular location">
    <subcellularLocation>
        <location evidence="1 9">Cell outer membrane</location>
        <topology evidence="1 9">Multi-pass membrane protein</topology>
    </subcellularLocation>
</comment>
<keyword evidence="2 9" id="KW-0813">Transport</keyword>
<feature type="short sequence motif" description="TonB C-terminal box" evidence="10">
    <location>
        <begin position="920"/>
        <end position="937"/>
    </location>
</feature>
<dbReference type="InterPro" id="IPR039426">
    <property type="entry name" value="TonB-dep_rcpt-like"/>
</dbReference>
<evidence type="ECO:0000259" key="14">
    <source>
        <dbReference type="Pfam" id="PF07715"/>
    </source>
</evidence>
<dbReference type="GO" id="GO:0009279">
    <property type="term" value="C:cell outer membrane"/>
    <property type="evidence" value="ECO:0007669"/>
    <property type="project" value="UniProtKB-SubCell"/>
</dbReference>
<keyword evidence="5 12" id="KW-0732">Signal</keyword>